<dbReference type="Proteomes" id="UP000462885">
    <property type="component" value="Unassembled WGS sequence"/>
</dbReference>
<protein>
    <submittedName>
        <fullName evidence="1">Uncharacterized protein</fullName>
    </submittedName>
</protein>
<dbReference type="EMBL" id="WCIF01000018">
    <property type="protein sequence ID" value="KAB5435456.1"/>
    <property type="molecule type" value="Genomic_DNA"/>
</dbReference>
<sequence length="383" mass="44439">MNNLFDSIERRYLEAARHNENVYDYYNTSARTDITIIRNTLEGWFLNYPEHEKKELKSRFKKDFDSAFYELFLYELFSKLGYEITIHPDLPSSPKRPDFLICRDGLEIYVEAKVVTNKTDEQEAFERKRNEFYDNLNKLDSGDFLLYVERFDILTKKQPGTKGIIAYIEQELNKINPDMVSKDIKENGIGKLPVIEYNNGDIHVVVKPIPVTPSARKVKKRPIGIYPVETFLGGGEEALRNSIGKKAKKYGKLDKPFIICLNSLDVRMSGKTDVDNAIWGSPALSYPIDSEILEDKWKRQADGVFFNKRGVRLKNLTGIFVSEICPHNIPVANYWLYEHPFSENKMDFNKIGLKFNYMHEDHIVDNTGDDIGDILHISKDWLV</sequence>
<gene>
    <name evidence="1" type="ORF">F9Z94_15255</name>
</gene>
<comment type="caution">
    <text evidence="1">The sequence shown here is derived from an EMBL/GenBank/DDBJ whole genome shotgun (WGS) entry which is preliminary data.</text>
</comment>
<evidence type="ECO:0000313" key="2">
    <source>
        <dbReference type="Proteomes" id="UP000462885"/>
    </source>
</evidence>
<reference evidence="1 2" key="1">
    <citation type="submission" date="2019-10" db="EMBL/GenBank/DDBJ databases">
        <title>Genome Sequence and Assembly of iSURF_14.</title>
        <authorList>
            <person name="Wucher B.R."/>
            <person name="Ruoff K.L."/>
            <person name="Price C.E."/>
            <person name="Valls R.R."/>
            <person name="O'Toole G.A."/>
        </authorList>
    </citation>
    <scope>NUCLEOTIDE SEQUENCE [LARGE SCALE GENOMIC DNA]</scope>
    <source>
        <strain evidence="1 2">ANK132K_3B</strain>
    </source>
</reference>
<organism evidence="1 2">
    <name type="scientific">Phocaeicola vulgatus</name>
    <name type="common">Bacteroides vulgatus</name>
    <dbReference type="NCBI Taxonomy" id="821"/>
    <lineage>
        <taxon>Bacteria</taxon>
        <taxon>Pseudomonadati</taxon>
        <taxon>Bacteroidota</taxon>
        <taxon>Bacteroidia</taxon>
        <taxon>Bacteroidales</taxon>
        <taxon>Bacteroidaceae</taxon>
        <taxon>Phocaeicola</taxon>
    </lineage>
</organism>
<proteinExistence type="predicted"/>
<dbReference type="AlphaFoldDB" id="A0A412LUD5"/>
<evidence type="ECO:0000313" key="1">
    <source>
        <dbReference type="EMBL" id="KAB5435456.1"/>
    </source>
</evidence>
<accession>A0A412LUD5</accession>
<name>A0A412LUD5_PHOVU</name>
<dbReference type="RefSeq" id="WP_005849386.1">
    <property type="nucleotide sequence ID" value="NZ_CP181423.1"/>
</dbReference>